<accession>A0A438IP35</accession>
<proteinExistence type="predicted"/>
<feature type="compositionally biased region" description="Polar residues" evidence="1">
    <location>
        <begin position="37"/>
        <end position="60"/>
    </location>
</feature>
<evidence type="ECO:0000256" key="1">
    <source>
        <dbReference type="SAM" id="MobiDB-lite"/>
    </source>
</evidence>
<gene>
    <name evidence="2" type="primary">RE2_72</name>
    <name evidence="2" type="ORF">CK203_034333</name>
</gene>
<comment type="caution">
    <text evidence="2">The sequence shown here is derived from an EMBL/GenBank/DDBJ whole genome shotgun (WGS) entry which is preliminary data.</text>
</comment>
<protein>
    <submittedName>
        <fullName evidence="2">Retrovirus-related Pol polyprotein from transposon RE2</fullName>
    </submittedName>
</protein>
<dbReference type="EMBL" id="QGNW01000094">
    <property type="protein sequence ID" value="RVW98375.1"/>
    <property type="molecule type" value="Genomic_DNA"/>
</dbReference>
<sequence>MQAIKTSVDELALLGKPIDDEDLIDRVLEGLSDEYRSTAQPSPLSLPATENPTTFRNRPNYNPPTITPQKPGHTTAFSPHDQRQPKPYLGRCQACGTQRYCPSTPWQPRANHVVLGNNTTPTWLLDSGASHHVTFDLSNLSLHSLYQGSDDIMIDDGLTLPITHTGERSKHEGNPFDG</sequence>
<dbReference type="Proteomes" id="UP000288805">
    <property type="component" value="Unassembled WGS sequence"/>
</dbReference>
<dbReference type="PANTHER" id="PTHR47481:SF22">
    <property type="entry name" value="RETROTRANSPOSON GAG DOMAIN-CONTAINING PROTEIN"/>
    <property type="match status" value="1"/>
</dbReference>
<evidence type="ECO:0000313" key="3">
    <source>
        <dbReference type="Proteomes" id="UP000288805"/>
    </source>
</evidence>
<dbReference type="AlphaFoldDB" id="A0A438IP35"/>
<organism evidence="2 3">
    <name type="scientific">Vitis vinifera</name>
    <name type="common">Grape</name>
    <dbReference type="NCBI Taxonomy" id="29760"/>
    <lineage>
        <taxon>Eukaryota</taxon>
        <taxon>Viridiplantae</taxon>
        <taxon>Streptophyta</taxon>
        <taxon>Embryophyta</taxon>
        <taxon>Tracheophyta</taxon>
        <taxon>Spermatophyta</taxon>
        <taxon>Magnoliopsida</taxon>
        <taxon>eudicotyledons</taxon>
        <taxon>Gunneridae</taxon>
        <taxon>Pentapetalae</taxon>
        <taxon>rosids</taxon>
        <taxon>Vitales</taxon>
        <taxon>Vitaceae</taxon>
        <taxon>Viteae</taxon>
        <taxon>Vitis</taxon>
    </lineage>
</organism>
<dbReference type="PANTHER" id="PTHR47481">
    <property type="match status" value="1"/>
</dbReference>
<name>A0A438IP35_VITVI</name>
<evidence type="ECO:0000313" key="2">
    <source>
        <dbReference type="EMBL" id="RVW98375.1"/>
    </source>
</evidence>
<reference evidence="2 3" key="1">
    <citation type="journal article" date="2018" name="PLoS Genet.">
        <title>Population sequencing reveals clonal diversity and ancestral inbreeding in the grapevine cultivar Chardonnay.</title>
        <authorList>
            <person name="Roach M.J."/>
            <person name="Johnson D.L."/>
            <person name="Bohlmann J."/>
            <person name="van Vuuren H.J."/>
            <person name="Jones S.J."/>
            <person name="Pretorius I.S."/>
            <person name="Schmidt S.A."/>
            <person name="Borneman A.R."/>
        </authorList>
    </citation>
    <scope>NUCLEOTIDE SEQUENCE [LARGE SCALE GENOMIC DNA]</scope>
    <source>
        <strain evidence="3">cv. Chardonnay</strain>
        <tissue evidence="2">Leaf</tissue>
    </source>
</reference>
<feature type="region of interest" description="Disordered" evidence="1">
    <location>
        <begin position="35"/>
        <end position="85"/>
    </location>
</feature>